<keyword evidence="7" id="KW-0436">Ligase</keyword>
<evidence type="ECO:0000256" key="5">
    <source>
        <dbReference type="SAM" id="Phobius"/>
    </source>
</evidence>
<keyword evidence="2 5" id="KW-0812">Transmembrane</keyword>
<protein>
    <submittedName>
        <fullName evidence="7">O-antigen ligase domain-containing protein</fullName>
    </submittedName>
</protein>
<dbReference type="EMBL" id="QRDH01000001">
    <property type="protein sequence ID" value="RDU42772.1"/>
    <property type="molecule type" value="Genomic_DNA"/>
</dbReference>
<feature type="transmembrane region" description="Helical" evidence="5">
    <location>
        <begin position="382"/>
        <end position="400"/>
    </location>
</feature>
<feature type="transmembrane region" description="Helical" evidence="5">
    <location>
        <begin position="86"/>
        <end position="104"/>
    </location>
</feature>
<evidence type="ECO:0000256" key="3">
    <source>
        <dbReference type="ARBA" id="ARBA00022989"/>
    </source>
</evidence>
<evidence type="ECO:0000313" key="8">
    <source>
        <dbReference type="Proteomes" id="UP000256431"/>
    </source>
</evidence>
<organism evidence="7 8">
    <name type="scientific">Marinobacter flavimaris</name>
    <dbReference type="NCBI Taxonomy" id="262076"/>
    <lineage>
        <taxon>Bacteria</taxon>
        <taxon>Pseudomonadati</taxon>
        <taxon>Pseudomonadota</taxon>
        <taxon>Gammaproteobacteria</taxon>
        <taxon>Pseudomonadales</taxon>
        <taxon>Marinobacteraceae</taxon>
        <taxon>Marinobacter</taxon>
    </lineage>
</organism>
<feature type="domain" description="O-antigen ligase-related" evidence="6">
    <location>
        <begin position="208"/>
        <end position="353"/>
    </location>
</feature>
<comment type="subcellular location">
    <subcellularLocation>
        <location evidence="1">Membrane</location>
        <topology evidence="1">Multi-pass membrane protein</topology>
    </subcellularLocation>
</comment>
<feature type="transmembrane region" description="Helical" evidence="5">
    <location>
        <begin position="43"/>
        <end position="65"/>
    </location>
</feature>
<evidence type="ECO:0000259" key="6">
    <source>
        <dbReference type="Pfam" id="PF04932"/>
    </source>
</evidence>
<sequence>MSKFALLFLLVFFGGIVAALTYSGVSAFVLYQLVYFLNPDARWWSASIPGLRYSMITVLLMLLVLASRYKEYSNISPWSRMPAIRWAVLLLLMYYVAFNFAVNLPMHKMFVFEFLKLIIIVMIAYKLINTERALNAVLWAYVIGATYIGYLAHITGRNFQGRVEGIGMVDAPDANDTAAALVPAAVILMYFAWMGNKKTKLLALFCGALIANGIVLINSRGSFLGVVVSLSVFLGYMIFSRYQKKGQRSAAFLMIVLAVGGGVYVTDDLFWERMQTIKSEDQAESGASRTAFWWATFDIMEDNPMGVGIFGYQSLASVYMDDYTRGGVENRAVHSMWFQGLSEVGWIGFFFFLMMLLSLYKASYKAKKFVLSEGESERYFKLLALECALLGYLVAGTFIDRFRAEVLYWMVLFLAVAINIYYLRFQEALVAKQDRHSAQRLG</sequence>
<dbReference type="RefSeq" id="WP_104271105.1">
    <property type="nucleotide sequence ID" value="NZ_PSSW01000008.1"/>
</dbReference>
<feature type="transmembrane region" description="Helical" evidence="5">
    <location>
        <begin position="174"/>
        <end position="194"/>
    </location>
</feature>
<dbReference type="PANTHER" id="PTHR37422:SF13">
    <property type="entry name" value="LIPOPOLYSACCHARIDE BIOSYNTHESIS PROTEIN PA4999-RELATED"/>
    <property type="match status" value="1"/>
</dbReference>
<dbReference type="GO" id="GO:0016874">
    <property type="term" value="F:ligase activity"/>
    <property type="evidence" value="ECO:0007669"/>
    <property type="project" value="UniProtKB-KW"/>
</dbReference>
<reference evidence="7 8" key="1">
    <citation type="submission" date="2018-08" db="EMBL/GenBank/DDBJ databases">
        <title>Genome sequence of Marinobacter flavimaris KCTC 12185.</title>
        <authorList>
            <person name="Chun J."/>
            <person name="Kim B.-Y."/>
            <person name="Choi S.-B."/>
            <person name="Kwak M.-J."/>
        </authorList>
    </citation>
    <scope>NUCLEOTIDE SEQUENCE [LARGE SCALE GENOMIC DNA]</scope>
    <source>
        <strain evidence="7 8">KCTC 12185</strain>
    </source>
</reference>
<evidence type="ECO:0000256" key="4">
    <source>
        <dbReference type="ARBA" id="ARBA00023136"/>
    </source>
</evidence>
<dbReference type="Pfam" id="PF04932">
    <property type="entry name" value="Wzy_C"/>
    <property type="match status" value="1"/>
</dbReference>
<keyword evidence="3 5" id="KW-1133">Transmembrane helix</keyword>
<feature type="transmembrane region" description="Helical" evidence="5">
    <location>
        <begin position="223"/>
        <end position="239"/>
    </location>
</feature>
<evidence type="ECO:0000313" key="7">
    <source>
        <dbReference type="EMBL" id="RDU42772.1"/>
    </source>
</evidence>
<feature type="transmembrane region" description="Helical" evidence="5">
    <location>
        <begin position="201"/>
        <end position="217"/>
    </location>
</feature>
<feature type="transmembrane region" description="Helical" evidence="5">
    <location>
        <begin position="135"/>
        <end position="154"/>
    </location>
</feature>
<name>A0A3D8H7R1_9GAMM</name>
<gene>
    <name evidence="7" type="ORF">DXI23_03655</name>
</gene>
<dbReference type="Proteomes" id="UP000256431">
    <property type="component" value="Unassembled WGS sequence"/>
</dbReference>
<comment type="caution">
    <text evidence="7">The sequence shown here is derived from an EMBL/GenBank/DDBJ whole genome shotgun (WGS) entry which is preliminary data.</text>
</comment>
<evidence type="ECO:0000256" key="1">
    <source>
        <dbReference type="ARBA" id="ARBA00004141"/>
    </source>
</evidence>
<dbReference type="PANTHER" id="PTHR37422">
    <property type="entry name" value="TEICHURONIC ACID BIOSYNTHESIS PROTEIN TUAE"/>
    <property type="match status" value="1"/>
</dbReference>
<dbReference type="GO" id="GO:0016020">
    <property type="term" value="C:membrane"/>
    <property type="evidence" value="ECO:0007669"/>
    <property type="project" value="UniProtKB-SubCell"/>
</dbReference>
<keyword evidence="8" id="KW-1185">Reference proteome</keyword>
<dbReference type="AlphaFoldDB" id="A0A3D8H7R1"/>
<proteinExistence type="predicted"/>
<dbReference type="InterPro" id="IPR051533">
    <property type="entry name" value="WaaL-like"/>
</dbReference>
<accession>A0A3D8H7R1</accession>
<keyword evidence="4 5" id="KW-0472">Membrane</keyword>
<feature type="transmembrane region" description="Helical" evidence="5">
    <location>
        <begin position="110"/>
        <end position="128"/>
    </location>
</feature>
<feature type="transmembrane region" description="Helical" evidence="5">
    <location>
        <begin position="406"/>
        <end position="423"/>
    </location>
</feature>
<evidence type="ECO:0000256" key="2">
    <source>
        <dbReference type="ARBA" id="ARBA00022692"/>
    </source>
</evidence>
<feature type="transmembrane region" description="Helical" evidence="5">
    <location>
        <begin position="251"/>
        <end position="271"/>
    </location>
</feature>
<dbReference type="InterPro" id="IPR007016">
    <property type="entry name" value="O-antigen_ligase-rel_domated"/>
</dbReference>
<feature type="transmembrane region" description="Helical" evidence="5">
    <location>
        <begin position="344"/>
        <end position="362"/>
    </location>
</feature>